<accession>A0A2X3EIT0</accession>
<evidence type="ECO:0000256" key="1">
    <source>
        <dbReference type="SAM" id="Coils"/>
    </source>
</evidence>
<dbReference type="RefSeq" id="WP_112059246.1">
    <property type="nucleotide sequence ID" value="NZ_UAWL01000031.1"/>
</dbReference>
<name>A0A2X3EIT0_9HELI</name>
<evidence type="ECO:0000313" key="4">
    <source>
        <dbReference type="EMBL" id="SQC36403.1"/>
    </source>
</evidence>
<dbReference type="GO" id="GO:0004519">
    <property type="term" value="F:endonuclease activity"/>
    <property type="evidence" value="ECO:0007669"/>
    <property type="project" value="UniProtKB-KW"/>
</dbReference>
<reference evidence="4 5" key="1">
    <citation type="submission" date="2018-06" db="EMBL/GenBank/DDBJ databases">
        <authorList>
            <consortium name="Pathogen Informatics"/>
            <person name="Doyle S."/>
        </authorList>
    </citation>
    <scope>NUCLEOTIDE SEQUENCE [LARGE SCALE GENOMIC DNA]</scope>
    <source>
        <strain evidence="4 5">NCTC13102</strain>
    </source>
</reference>
<dbReference type="InterPro" id="IPR034139">
    <property type="entry name" value="TOPRIM_OLD"/>
</dbReference>
<dbReference type="PANTHER" id="PTHR43581">
    <property type="entry name" value="ATP/GTP PHOSPHATASE"/>
    <property type="match status" value="1"/>
</dbReference>
<evidence type="ECO:0000259" key="3">
    <source>
        <dbReference type="Pfam" id="PF20469"/>
    </source>
</evidence>
<dbReference type="Proteomes" id="UP000250166">
    <property type="component" value="Unassembled WGS sequence"/>
</dbReference>
<sequence length="642" mass="74992">MITLEKVEIHKYKSIENTQTFSIDDKITILVGMNESGKTNVLEALAKVNYFNSDEEFNINITHDYPRKELKSLQKNNDEDATPKAITCYYRISEELKEKINDNLGSKIFKVTNFSYTKNYTNQDSFGGLEVSSKDFLSNYFKDLKNIEQTLKNKLIEIHSIEAIDNIIKELQQEKERYNELIERLETLKEFYHNEWDWSNPISEYIIRVWIKPNLPKFLYYDEYYSLPSRVSIQKLQQEKLEAEELKTAQALFELANIDIETLIKSNDFEDFQAELEATESAITDELFKFWNTNKNLQIEFKIDKKSNSNAIIEHILDIRVKNTDKRISLPLNKRSKGFNWFFSFLVWFKKIQEDKNAQYILLLDEPGLNLHAMAQENLLNFLEELSKQYQIIYTTHSPFMIDSSHLERVRTIFETKEGSKISDSLQEKDPNTLFPLQAALGYNIAQNLFISKNNLIVEGISDLTYLTYMSSLLQENDKEGLNDDITIIPVGGADKVSAFISLMRGNKLKVACLLDTFTEQKPKVHIDKLINEEKILKSSQVIFYDKFTEIDVANIEDIFTTKEYLKLFNEAFSEYDNINAEGIDKSKTILDEIGKIIKKPRFNHYRPAKLLISKNLKLENFEDSTIDKFEKIFVEVNKLLS</sequence>
<keyword evidence="4" id="KW-0540">Nuclease</keyword>
<keyword evidence="1" id="KW-0175">Coiled coil</keyword>
<dbReference type="Gene3D" id="3.40.50.300">
    <property type="entry name" value="P-loop containing nucleotide triphosphate hydrolases"/>
    <property type="match status" value="2"/>
</dbReference>
<keyword evidence="4" id="KW-0378">Hydrolase</keyword>
<dbReference type="InterPro" id="IPR027417">
    <property type="entry name" value="P-loop_NTPase"/>
</dbReference>
<dbReference type="InterPro" id="IPR041685">
    <property type="entry name" value="AAA_GajA/Old/RecF-like"/>
</dbReference>
<dbReference type="AlphaFoldDB" id="A0A2X3EIT0"/>
<dbReference type="Pfam" id="PF20469">
    <property type="entry name" value="OLD-like_TOPRIM"/>
    <property type="match status" value="1"/>
</dbReference>
<feature type="coiled-coil region" evidence="1">
    <location>
        <begin position="161"/>
        <end position="195"/>
    </location>
</feature>
<evidence type="ECO:0000313" key="5">
    <source>
        <dbReference type="Proteomes" id="UP000250166"/>
    </source>
</evidence>
<dbReference type="InterPro" id="IPR051396">
    <property type="entry name" value="Bact_Antivir_Def_Nuclease"/>
</dbReference>
<gene>
    <name evidence="4" type="ORF">NCTC13102_02210</name>
</gene>
<dbReference type="EMBL" id="UAWL01000031">
    <property type="protein sequence ID" value="SQC36403.1"/>
    <property type="molecule type" value="Genomic_DNA"/>
</dbReference>
<proteinExistence type="predicted"/>
<feature type="domain" description="Endonuclease GajA/Old nuclease/RecF-like AAA" evidence="2">
    <location>
        <begin position="4"/>
        <end position="402"/>
    </location>
</feature>
<dbReference type="Pfam" id="PF13175">
    <property type="entry name" value="AAA_15"/>
    <property type="match status" value="1"/>
</dbReference>
<keyword evidence="4" id="KW-0255">Endonuclease</keyword>
<dbReference type="PANTHER" id="PTHR43581:SF3">
    <property type="entry name" value="AAA+ ATPASE DOMAIN-CONTAINING PROTEIN"/>
    <property type="match status" value="1"/>
</dbReference>
<evidence type="ECO:0000259" key="2">
    <source>
        <dbReference type="Pfam" id="PF13175"/>
    </source>
</evidence>
<protein>
    <submittedName>
        <fullName evidence="4">ATP-dependent OLD family endonuclease</fullName>
    </submittedName>
</protein>
<organism evidence="4 5">
    <name type="scientific">Helicobacter fennelliae</name>
    <dbReference type="NCBI Taxonomy" id="215"/>
    <lineage>
        <taxon>Bacteria</taxon>
        <taxon>Pseudomonadati</taxon>
        <taxon>Campylobacterota</taxon>
        <taxon>Epsilonproteobacteria</taxon>
        <taxon>Campylobacterales</taxon>
        <taxon>Helicobacteraceae</taxon>
        <taxon>Helicobacter</taxon>
    </lineage>
</organism>
<dbReference type="SUPFAM" id="SSF52540">
    <property type="entry name" value="P-loop containing nucleoside triphosphate hydrolases"/>
    <property type="match status" value="1"/>
</dbReference>
<feature type="domain" description="OLD protein-like TOPRIM" evidence="3">
    <location>
        <begin position="450"/>
        <end position="516"/>
    </location>
</feature>